<evidence type="ECO:0000313" key="1">
    <source>
        <dbReference type="EMBL" id="CAB1445933.1"/>
    </source>
</evidence>
<accession>A0A9N7YZS4</accession>
<evidence type="ECO:0000313" key="2">
    <source>
        <dbReference type="Proteomes" id="UP001153269"/>
    </source>
</evidence>
<comment type="caution">
    <text evidence="1">The sequence shown here is derived from an EMBL/GenBank/DDBJ whole genome shotgun (WGS) entry which is preliminary data.</text>
</comment>
<organism evidence="1 2">
    <name type="scientific">Pleuronectes platessa</name>
    <name type="common">European plaice</name>
    <dbReference type="NCBI Taxonomy" id="8262"/>
    <lineage>
        <taxon>Eukaryota</taxon>
        <taxon>Metazoa</taxon>
        <taxon>Chordata</taxon>
        <taxon>Craniata</taxon>
        <taxon>Vertebrata</taxon>
        <taxon>Euteleostomi</taxon>
        <taxon>Actinopterygii</taxon>
        <taxon>Neopterygii</taxon>
        <taxon>Teleostei</taxon>
        <taxon>Neoteleostei</taxon>
        <taxon>Acanthomorphata</taxon>
        <taxon>Carangaria</taxon>
        <taxon>Pleuronectiformes</taxon>
        <taxon>Pleuronectoidei</taxon>
        <taxon>Pleuronectidae</taxon>
        <taxon>Pleuronectes</taxon>
    </lineage>
</organism>
<dbReference type="EMBL" id="CADEAL010003824">
    <property type="protein sequence ID" value="CAB1445933.1"/>
    <property type="molecule type" value="Genomic_DNA"/>
</dbReference>
<proteinExistence type="predicted"/>
<dbReference type="AlphaFoldDB" id="A0A9N7YZS4"/>
<sequence>MTSDLPLNPVNFALVRAIEQVSCSDEEPDRKSGQRCVKHCRHTWEQVEAKRRLCTTVMSYPRVLLSVTSTGPWHSHQLGRVDCAELLDPEERERGAETEGELASGSRACRAWQRGLGVSAPPAGVTVPASLQEKDPASRTAVISRICH</sequence>
<gene>
    <name evidence="1" type="ORF">PLEPLA_LOCUS33677</name>
</gene>
<reference evidence="1" key="1">
    <citation type="submission" date="2020-03" db="EMBL/GenBank/DDBJ databases">
        <authorList>
            <person name="Weist P."/>
        </authorList>
    </citation>
    <scope>NUCLEOTIDE SEQUENCE</scope>
</reference>
<name>A0A9N7YZS4_PLEPL</name>
<keyword evidence="2" id="KW-1185">Reference proteome</keyword>
<protein>
    <submittedName>
        <fullName evidence="1">Uncharacterized protein</fullName>
    </submittedName>
</protein>
<dbReference type="Proteomes" id="UP001153269">
    <property type="component" value="Unassembled WGS sequence"/>
</dbReference>